<dbReference type="InterPro" id="IPR011836">
    <property type="entry name" value="YhdP"/>
</dbReference>
<proteinExistence type="predicted"/>
<reference evidence="2 3" key="1">
    <citation type="submission" date="2017-02" db="EMBL/GenBank/DDBJ databases">
        <authorList>
            <person name="Dridi B."/>
        </authorList>
    </citation>
    <scope>NUCLEOTIDE SEQUENCE [LARGE SCALE GENOMIC DNA]</scope>
    <source>
        <strain evidence="2 3">JB380</strain>
    </source>
</reference>
<feature type="domain" description="YhdP central" evidence="1">
    <location>
        <begin position="1"/>
        <end position="1283"/>
    </location>
</feature>
<dbReference type="EMBL" id="FUKM01000048">
    <property type="protein sequence ID" value="SJN13853.1"/>
    <property type="molecule type" value="Genomic_DNA"/>
</dbReference>
<dbReference type="PANTHER" id="PTHR38690">
    <property type="entry name" value="PROTEASE-RELATED"/>
    <property type="match status" value="1"/>
</dbReference>
<dbReference type="PANTHER" id="PTHR38690:SF1">
    <property type="entry name" value="PROTEASE"/>
    <property type="match status" value="1"/>
</dbReference>
<evidence type="ECO:0000259" key="1">
    <source>
        <dbReference type="Pfam" id="PF13116"/>
    </source>
</evidence>
<comment type="caution">
    <text evidence="2">The sequence shown here is derived from an EMBL/GenBank/DDBJ whole genome shotgun (WGS) entry which is preliminary data.</text>
</comment>
<sequence>MTIRSLTRWSLLLLAWGLGGIAVIALLFRLMVSQADTLTPHVEAFLEAQIGVPVTIENLSFSMARSELIVELEGFGAETPSGQPLFSLRQAELRLDIGASLRNLLPIFSDIRLHQTEFHLYQGVNGVWQWPDPAKLPLHIAPEPDVDLPTIDAWTEWVLRQQIWIDDTRVVLHGKQEQVILEAPALLLAGNQQGAKLQGTVDVLYSERSETPPIPAVQLLAEMQPGRDGLNDFSATLKLEAQFDQLLTLVELFRPEHMPNLEQAGGDARVWGRWYGGRLQEVRLAIDIPQLVLRQDIQFAVLRNIQAQGEWQREGEGGEAWLSGNAESVDWAEPGGAIEGPALPHHWYLSHRPGQWALRTSAFELASLTAWRDYVFLPESVTRVLETLAPRGRVQGLSLGQKEGSWRVDAALTNVEVSPWEGAPGGGPMDAWVQARDFRGRVTFNSAGDSSLYFPDLFTEPMQLQQAEGIVEWVYDGPNTMVSGRQINVDWDDAQISGGFGLVVAEETGRFGLDIDFANVDALERPLGQWLPLNVFDEGLRDWLLDDIGGKVPNGSLKLSLPIESDISADNISTTLALKITEGHLPIAPGWPRLEEVEGRLTWQNQVLEARVEHAQSRGITASQGELAMQQDEILNVSGNLHGDGPALIAFLTSIPDVDMNILRDLQAEGEVEADLAISLPLEAPENFQLEVNAVPAFTRIVYAPVGEALQAVRGQLTWQQYGDSMALIGSVDGQLLGGDISADMHTQRGGIRLRGQTPVASLFSFVDIPAEQGKQLLGGTMQWQGRVMLEPSPALSLESQLRGVRLDLPEPFAKAAGEPWPWTLNADFDSGRVESHLADIAHLRLKDRLGEVSGNLHVADAEVSAPEWPMQSGFRLQTSLPRIDPMAWQQAVAPLFRGDQDMSGDLTAQLSGQHPPLEVALDTACLVYQQTCVGDAALTGSVQNGTVTAALESDVVTGHLRYQQAAQYPLDITISQLALDRLANLADTSSESETTSPDSWLGEVETQHTVPAAIPEWLAELPDGRLRLAEMSMGESLFGPLSAYWHTEPGRFSLMPVGLTLGQLSARGELYWEGDASTSRTQANISIEGGDVGTALERLDQPVALRSRRTTATANLGWAGAPWQFSLNQAQGDIGIDVQDGRFMHMDSAPVRLVGLLNFDNILRRLRLDFSDVTGTGTAFDRVDGTADVENGQLSLSEPLQIKAPAANLTLTGNVNLLHRELDLRLGVVMPVTQTLPIAAIAVGAPVVGGALFIADQLFGSALDRATTIHYRVRGLWTSPQVTLEGSE</sequence>
<accession>A0A1R4I3C0</accession>
<organism evidence="2 3">
    <name type="scientific">Halomonas citrativorans</name>
    <dbReference type="NCBI Taxonomy" id="2742612"/>
    <lineage>
        <taxon>Bacteria</taxon>
        <taxon>Pseudomonadati</taxon>
        <taxon>Pseudomonadota</taxon>
        <taxon>Gammaproteobacteria</taxon>
        <taxon>Oceanospirillales</taxon>
        <taxon>Halomonadaceae</taxon>
        <taxon>Halomonas</taxon>
    </lineage>
</organism>
<dbReference type="Pfam" id="PF13116">
    <property type="entry name" value="YhdP"/>
    <property type="match status" value="1"/>
</dbReference>
<dbReference type="Proteomes" id="UP000196331">
    <property type="component" value="Unassembled WGS sequence"/>
</dbReference>
<dbReference type="OrthoDB" id="9762238at2"/>
<protein>
    <submittedName>
        <fullName evidence="2">Possible exported protein</fullName>
    </submittedName>
</protein>
<evidence type="ECO:0000313" key="2">
    <source>
        <dbReference type="EMBL" id="SJN13853.1"/>
    </source>
</evidence>
<dbReference type="RefSeq" id="WP_087109447.1">
    <property type="nucleotide sequence ID" value="NZ_FUKM01000048.1"/>
</dbReference>
<dbReference type="InterPro" id="IPR025263">
    <property type="entry name" value="YhdP_central"/>
</dbReference>
<gene>
    <name evidence="2" type="ORF">CZ787_12210</name>
</gene>
<name>A0A1R4I3C0_9GAMM</name>
<evidence type="ECO:0000313" key="3">
    <source>
        <dbReference type="Proteomes" id="UP000196331"/>
    </source>
</evidence>